<sequence length="319" mass="36160">MCRAGKKNTHKPYHNHEELRFDFKEPAKNRFARYANGGPKQPFEIVRSEAKSLAPNNPVIIFELEIKNNIQKSIFLTIKSKCCAKKFQMAAEKVSQMDHCISIVLIGKRKYKINAQETTTITLLYASVNLLLQNYQFKGRCKFDIISEKAGAVISCMLPFKTRSISKEDEPATLDSSADSGYKLQHSGRKYTGWICNNDNCLPIDCAQATSSKMNFFDGETGECIRAPACAANNTFFNIMKKQCQNYRFSAIQNLKDDRNFPHKALHETKSPYVDLERIQAGNLEYASCSSMCRSAKRYTKIPSTIIPMFDRCAQESGC</sequence>
<protein>
    <submittedName>
        <fullName evidence="1">Uncharacterized protein</fullName>
    </submittedName>
</protein>
<dbReference type="AlphaFoldDB" id="A0AA36F0K7"/>
<name>A0AA36F0K7_OCTVU</name>
<gene>
    <name evidence="1" type="ORF">OCTVUL_1B009415</name>
</gene>
<keyword evidence="2" id="KW-1185">Reference proteome</keyword>
<accession>A0AA36F0K7</accession>
<evidence type="ECO:0000313" key="1">
    <source>
        <dbReference type="EMBL" id="CAI9719150.1"/>
    </source>
</evidence>
<reference evidence="1" key="1">
    <citation type="submission" date="2023-08" db="EMBL/GenBank/DDBJ databases">
        <authorList>
            <person name="Alioto T."/>
            <person name="Alioto T."/>
            <person name="Gomez Garrido J."/>
        </authorList>
    </citation>
    <scope>NUCLEOTIDE SEQUENCE</scope>
</reference>
<organism evidence="1 2">
    <name type="scientific">Octopus vulgaris</name>
    <name type="common">Common octopus</name>
    <dbReference type="NCBI Taxonomy" id="6645"/>
    <lineage>
        <taxon>Eukaryota</taxon>
        <taxon>Metazoa</taxon>
        <taxon>Spiralia</taxon>
        <taxon>Lophotrochozoa</taxon>
        <taxon>Mollusca</taxon>
        <taxon>Cephalopoda</taxon>
        <taxon>Coleoidea</taxon>
        <taxon>Octopodiformes</taxon>
        <taxon>Octopoda</taxon>
        <taxon>Incirrata</taxon>
        <taxon>Octopodidae</taxon>
        <taxon>Octopus</taxon>
    </lineage>
</organism>
<proteinExistence type="predicted"/>
<dbReference type="EMBL" id="OX597816">
    <property type="protein sequence ID" value="CAI9719150.1"/>
    <property type="molecule type" value="Genomic_DNA"/>
</dbReference>
<evidence type="ECO:0000313" key="2">
    <source>
        <dbReference type="Proteomes" id="UP001162480"/>
    </source>
</evidence>
<dbReference type="Proteomes" id="UP001162480">
    <property type="component" value="Chromosome 3"/>
</dbReference>